<dbReference type="Gene3D" id="2.30.39.10">
    <property type="entry name" value="Alpha-1-antitrypsin, domain 1"/>
    <property type="match status" value="1"/>
</dbReference>
<dbReference type="InterPro" id="IPR036186">
    <property type="entry name" value="Serpin_sf"/>
</dbReference>
<dbReference type="PROSITE" id="PS00284">
    <property type="entry name" value="SERPIN"/>
    <property type="match status" value="1"/>
</dbReference>
<dbReference type="InterPro" id="IPR042178">
    <property type="entry name" value="Serpin_sf_1"/>
</dbReference>
<comment type="caution">
    <text evidence="4">The sequence shown here is derived from an EMBL/GenBank/DDBJ whole genome shotgun (WGS) entry which is preliminary data.</text>
</comment>
<dbReference type="InterPro" id="IPR000215">
    <property type="entry name" value="Serpin_fam"/>
</dbReference>
<dbReference type="InterPro" id="IPR023796">
    <property type="entry name" value="Serpin_dom"/>
</dbReference>
<evidence type="ECO:0000313" key="4">
    <source>
        <dbReference type="EMBL" id="RGS40583.1"/>
    </source>
</evidence>
<dbReference type="InterPro" id="IPR042185">
    <property type="entry name" value="Serpin_sf_2"/>
</dbReference>
<feature type="compositionally biased region" description="Low complexity" evidence="2">
    <location>
        <begin position="89"/>
        <end position="104"/>
    </location>
</feature>
<evidence type="ECO:0000313" key="5">
    <source>
        <dbReference type="Proteomes" id="UP000266172"/>
    </source>
</evidence>
<comment type="similarity">
    <text evidence="1">Belongs to the serpin family.</text>
</comment>
<dbReference type="Gene3D" id="3.30.497.10">
    <property type="entry name" value="Antithrombin, subunit I, domain 2"/>
    <property type="match status" value="1"/>
</dbReference>
<dbReference type="Proteomes" id="UP000266172">
    <property type="component" value="Unassembled WGS sequence"/>
</dbReference>
<dbReference type="Pfam" id="PF00079">
    <property type="entry name" value="Serpin"/>
    <property type="match status" value="1"/>
</dbReference>
<dbReference type="PANTHER" id="PTHR11461:SF211">
    <property type="entry name" value="GH10112P-RELATED"/>
    <property type="match status" value="1"/>
</dbReference>
<gene>
    <name evidence="4" type="ORF">DWX93_09140</name>
</gene>
<dbReference type="GO" id="GO:0004867">
    <property type="term" value="F:serine-type endopeptidase inhibitor activity"/>
    <property type="evidence" value="ECO:0007669"/>
    <property type="project" value="InterPro"/>
</dbReference>
<sequence length="496" mass="54962">MGWKIITKTGNGRNRFRFFASYYMKDKKLDDRKEREKLMRRKGMERVTAGVLAAVMAVGMTGCANGGMSGATTDLTGQYGTKEDGKMEGTGANGQTGQTGQAEDAGAEDAAMEEKDLGAIREAFEDSYTQFSLNLLRESRKQVQNGEGAKNTMVCPLSVMMALEMTRTGADGDTKQQMGEVLYPGMSAEDGSMVLGRICKSLPDAEGARFHMSDSVWMKTADNAFVPDEDFLDTVKTVYDAEVYGAPFDETTCRDINRLVERETDGMITEILDQIPELAVMYLVNAVAFDAEWETPYDESQIQDAVFYAENGSGQKVSMMYDTTYRYLSMEHASGFCRAYKEGYDFVALLPEEGLSLTEWLEELDGETFHETILQKNDTMIETGLPQFTGETDLELKDTLMALGMPLAFDEKQADFSKMGYCPDGRNISISRVLHKTHIDVDGLGTKAGAATVVEMCQETAMVEQPERIILDRPFLYAIVEKDTGIPVFIGTVESF</sequence>
<feature type="domain" description="Serpin" evidence="3">
    <location>
        <begin position="133"/>
        <end position="496"/>
    </location>
</feature>
<name>A0A395V9A2_9FIRM</name>
<evidence type="ECO:0000259" key="3">
    <source>
        <dbReference type="SMART" id="SM00093"/>
    </source>
</evidence>
<evidence type="ECO:0000256" key="2">
    <source>
        <dbReference type="SAM" id="MobiDB-lite"/>
    </source>
</evidence>
<dbReference type="PANTHER" id="PTHR11461">
    <property type="entry name" value="SERINE PROTEASE INHIBITOR, SERPIN"/>
    <property type="match status" value="1"/>
</dbReference>
<dbReference type="GO" id="GO:0005615">
    <property type="term" value="C:extracellular space"/>
    <property type="evidence" value="ECO:0007669"/>
    <property type="project" value="InterPro"/>
</dbReference>
<dbReference type="SUPFAM" id="SSF56574">
    <property type="entry name" value="Serpins"/>
    <property type="match status" value="1"/>
</dbReference>
<dbReference type="SMART" id="SM00093">
    <property type="entry name" value="SERPIN"/>
    <property type="match status" value="1"/>
</dbReference>
<organism evidence="4 5">
    <name type="scientific">Roseburia hominis</name>
    <dbReference type="NCBI Taxonomy" id="301301"/>
    <lineage>
        <taxon>Bacteria</taxon>
        <taxon>Bacillati</taxon>
        <taxon>Bacillota</taxon>
        <taxon>Clostridia</taxon>
        <taxon>Lachnospirales</taxon>
        <taxon>Lachnospiraceae</taxon>
        <taxon>Roseburia</taxon>
    </lineage>
</organism>
<dbReference type="EMBL" id="QRVL01000006">
    <property type="protein sequence ID" value="RGS40583.1"/>
    <property type="molecule type" value="Genomic_DNA"/>
</dbReference>
<evidence type="ECO:0000256" key="1">
    <source>
        <dbReference type="RuleBase" id="RU000411"/>
    </source>
</evidence>
<feature type="region of interest" description="Disordered" evidence="2">
    <location>
        <begin position="79"/>
        <end position="112"/>
    </location>
</feature>
<dbReference type="InterPro" id="IPR023795">
    <property type="entry name" value="Serpin_CS"/>
</dbReference>
<protein>
    <submittedName>
        <fullName evidence="4">Serine protease inhibitor</fullName>
    </submittedName>
</protein>
<dbReference type="CDD" id="cd19589">
    <property type="entry name" value="serpin_tengpin-like"/>
    <property type="match status" value="1"/>
</dbReference>
<proteinExistence type="inferred from homology"/>
<accession>A0A395V9A2</accession>
<reference evidence="4 5" key="1">
    <citation type="submission" date="2018-08" db="EMBL/GenBank/DDBJ databases">
        <title>A genome reference for cultivated species of the human gut microbiota.</title>
        <authorList>
            <person name="Zou Y."/>
            <person name="Xue W."/>
            <person name="Luo G."/>
        </authorList>
    </citation>
    <scope>NUCLEOTIDE SEQUENCE [LARGE SCALE GENOMIC DNA]</scope>
    <source>
        <strain evidence="4 5">AF22-12AC</strain>
    </source>
</reference>
<dbReference type="AlphaFoldDB" id="A0A395V9A2"/>